<dbReference type="FunFam" id="1.10.390.10:FF:000011">
    <property type="entry name" value="Transcription initiation factor TFIID subunit"/>
    <property type="match status" value="1"/>
</dbReference>
<keyword evidence="6" id="KW-0539">Nucleus</keyword>
<dbReference type="GO" id="GO:0003682">
    <property type="term" value="F:chromatin binding"/>
    <property type="evidence" value="ECO:0007669"/>
    <property type="project" value="TreeGrafter"/>
</dbReference>
<dbReference type="InterPro" id="IPR042097">
    <property type="entry name" value="Aminopeptidase_N-like_N_sf"/>
</dbReference>
<dbReference type="Pfam" id="PF25577">
    <property type="entry name" value="TPR_TAF2_C"/>
    <property type="match status" value="1"/>
</dbReference>
<dbReference type="GeneID" id="62193689"/>
<dbReference type="InterPro" id="IPR057345">
    <property type="entry name" value="Ig-like_TAF2"/>
</dbReference>
<feature type="region of interest" description="Disordered" evidence="9">
    <location>
        <begin position="792"/>
        <end position="821"/>
    </location>
</feature>
<comment type="function">
    <text evidence="7">Functions as a component of the DNA-binding general transcription factor complex TFIID. Binding of TFIID to a promoter (with or without TATA element) is the initial step in pre-initiation complex (PIC) formation. TFIID plays a key role in the regulation of gene expression by RNA polymerase II through different activities such as transcription activator interaction, core promoter recognition and selectivity, TFIIA and TFIIB interaction, chromatin modification (histone acetylation by TAF1), facilitation of DNA opening and initiation of transcription.</text>
</comment>
<dbReference type="OrthoDB" id="308861at2759"/>
<dbReference type="Gene3D" id="2.60.40.1730">
    <property type="entry name" value="tricorn interacting facor f3 domain"/>
    <property type="match status" value="1"/>
</dbReference>
<evidence type="ECO:0000256" key="2">
    <source>
        <dbReference type="ARBA" id="ARBA00010937"/>
    </source>
</evidence>
<accession>A0A875S0K3</accession>
<dbReference type="SUPFAM" id="SSF55486">
    <property type="entry name" value="Metalloproteases ('zincins'), catalytic domain"/>
    <property type="match status" value="1"/>
</dbReference>
<evidence type="ECO:0000256" key="4">
    <source>
        <dbReference type="ARBA" id="ARBA00023015"/>
    </source>
</evidence>
<dbReference type="GO" id="GO:0000976">
    <property type="term" value="F:transcription cis-regulatory region binding"/>
    <property type="evidence" value="ECO:0007669"/>
    <property type="project" value="TreeGrafter"/>
</dbReference>
<evidence type="ECO:0000256" key="9">
    <source>
        <dbReference type="SAM" id="MobiDB-lite"/>
    </source>
</evidence>
<dbReference type="PANTHER" id="PTHR15137">
    <property type="entry name" value="TRANSCRIPTION INITIATION FACTOR TFIID"/>
    <property type="match status" value="1"/>
</dbReference>
<dbReference type="CDD" id="cd09839">
    <property type="entry name" value="M1_like_TAF2"/>
    <property type="match status" value="1"/>
</dbReference>
<feature type="domain" description="Transcription initiation factor TFIID subunit 2 Ig-like" evidence="10">
    <location>
        <begin position="676"/>
        <end position="871"/>
    </location>
</feature>
<sequence>MSIALEYPLVSSRVTPRTPRHHHHHEADNFPAQRFKVGYQKVILDIDLAEQTIYGETEITALPLEASLKEVKLDCHGIQIKSVIVNQRCARFSYLDFGQNDEYMNDTDNSVLADYKYDSYVDTNSTTSSVEQHHFYRGKHYPLYSDQNNASHPSSSYPQSSSELVIKIPESIKLRLQTTTNTTSTNSRQNFSSPVGSARSINGTPATANGLVNSDKVYTPLNIKIIYTVRNSRNGIIFHGGRHTDIPKNRWFCYTFNNALNCSASSWVPCVDNFHEKPAWDINIVVPKTVGDIGETKIVGTKEAEKAFRKIQLEEMDEDDAEDAVKKVAEEDEEDDGQEFIDESTPIVVAVPDLVSSKETPQQFDLGKKVVNFQFYNPICAHHLGFAVGPFEKTPLLDLKPGTDRILPSTTLLNSLDDASDEAIELSVEANSNKVPTMFYYLPGMKRDVINTTIFLYKALDFYSKEFSSFPFTSYTLVFIEDFPCDACSFAGITIASDSLLYGPELVEPIFKTTEILAVSLAEQYAGVNVLPRTLNDIWCTVGLSKYMALQFLKKLFGLNQYKYMIKKQSDLLCKLDVGMRPLANQCFRFPLLFDQDLEFIRLKAPLILYILNQRMTKTDRSFGLSRVIPKIFLQAMSNDLPGGNCLSTSHFQHVCEKVAHHKLDEFFYNWVHNTGVPIFSITQKFNKKRMFIEMSIRQIQRSSTPRDNDDVLSTELREDKISDFRRRHFVDEAGRYVTKEPDFEPQNAFTGPVTIRIHEADGTPYEHIMYIRDGYTKLDIQYNTKYRRAKRKKEGVWEEDEEKEGRKSKDEEKKDSSLGDVLMTATEAENWRLKEDDSSDDNSFSDPQAYAFEWMRFDADGEWICQKRINVTDQMEESKLRQDRDVEAQLEGVIHFGDSLRPKLHYANVLLRTLIDKRYYFGVRTEAVRGLSKISKEENDHIGMRYLLRAFKNLYCYNGETNAYYDEFDPKEYLPVPNDFSNFTDLFVMKAIVKGLSQIRNKDGDIPIELKRILLNIFKYNDNMDNEFDDCFYVCDLLGSLSNLIIHSNKVIANHNISALDASDTDVGGDDRFSQETLMEMNRAVKMDEWSPSYHDCVERKVFQEKIRMVRCGLINMPFQELVSYTGAKHNPDIRILAFEGLLLLGGLKNGHVLELFFTTLKIDPSVYVRYHLMRIFEKAIGVAAFDDTPSILDDEEFAEAKLKEQIQKEQEKKKMSINGNGPSSANSNGLAGNGMVIVEESSSGDLMQFRRDQIARKTISGAIALLRRDYAVGNGLQKHIWEAMHSCMLSIGAKRELLDIAIILYRARNTFVVRLDLPTDKKIIAVIEEKSVDQSDPNTGKFVIGMKREGRLMIQIPTIKLKNTYTTSSTLAAAPVQSSIGTTSRPLLRLHSAGKERSSARTLTPKVGSKSVGLAVKVAVKSEPLGAVEIPPTAQPQVKDVHVQVDAADGKFTIRLKFKKGISLPGAPKKAKCHVTKTSSILPIRYVKIRLNEKEIWLSDADNFGIKAPSKQEVLVPKGKPTKLVSLKIVPEKLAKFTSDSLDK</sequence>
<evidence type="ECO:0000259" key="10">
    <source>
        <dbReference type="Pfam" id="PF25316"/>
    </source>
</evidence>
<dbReference type="InterPro" id="IPR057991">
    <property type="entry name" value="TPR_TAF2_C"/>
</dbReference>
<feature type="domain" description="Transcription initiation factor TFIID subunit 2 TPR repeats" evidence="11">
    <location>
        <begin position="878"/>
        <end position="1200"/>
    </location>
</feature>
<dbReference type="PANTHER" id="PTHR15137:SF9">
    <property type="entry name" value="TRANSCRIPTION INITIATION FACTOR TFIID SUBUNIT 2"/>
    <property type="match status" value="1"/>
</dbReference>
<evidence type="ECO:0000256" key="7">
    <source>
        <dbReference type="ARBA" id="ARBA00025346"/>
    </source>
</evidence>
<keyword evidence="4" id="KW-0805">Transcription regulation</keyword>
<dbReference type="InterPro" id="IPR037813">
    <property type="entry name" value="TAF2"/>
</dbReference>
<feature type="compositionally biased region" description="Basic and acidic residues" evidence="9">
    <location>
        <begin position="804"/>
        <end position="818"/>
    </location>
</feature>
<evidence type="ECO:0000259" key="11">
    <source>
        <dbReference type="Pfam" id="PF25577"/>
    </source>
</evidence>
<dbReference type="GO" id="GO:0016251">
    <property type="term" value="F:RNA polymerase II general transcription initiation factor activity"/>
    <property type="evidence" value="ECO:0007669"/>
    <property type="project" value="TreeGrafter"/>
</dbReference>
<dbReference type="Gene3D" id="1.10.390.10">
    <property type="entry name" value="Neutral Protease Domain 2"/>
    <property type="match status" value="1"/>
</dbReference>
<evidence type="ECO:0000256" key="1">
    <source>
        <dbReference type="ARBA" id="ARBA00004123"/>
    </source>
</evidence>
<dbReference type="GO" id="GO:0005669">
    <property type="term" value="C:transcription factor TFIID complex"/>
    <property type="evidence" value="ECO:0007669"/>
    <property type="project" value="InterPro"/>
</dbReference>
<reference evidence="12" key="1">
    <citation type="submission" date="2020-10" db="EMBL/GenBank/DDBJ databases">
        <authorList>
            <person name="Roach M.J.R."/>
        </authorList>
    </citation>
    <scope>NUCLEOTIDE SEQUENCE</scope>
    <source>
        <strain evidence="12">CBS 1945</strain>
    </source>
</reference>
<keyword evidence="13" id="KW-1185">Reference proteome</keyword>
<evidence type="ECO:0000313" key="12">
    <source>
        <dbReference type="EMBL" id="QPG72984.1"/>
    </source>
</evidence>
<feature type="compositionally biased region" description="Polar residues" evidence="9">
    <location>
        <begin position="190"/>
        <end position="202"/>
    </location>
</feature>
<dbReference type="GO" id="GO:0006367">
    <property type="term" value="P:transcription initiation at RNA polymerase II promoter"/>
    <property type="evidence" value="ECO:0007669"/>
    <property type="project" value="TreeGrafter"/>
</dbReference>
<evidence type="ECO:0000256" key="8">
    <source>
        <dbReference type="ARBA" id="ARBA00076306"/>
    </source>
</evidence>
<dbReference type="Proteomes" id="UP000662931">
    <property type="component" value="Chromosome 1"/>
</dbReference>
<evidence type="ECO:0000256" key="6">
    <source>
        <dbReference type="ARBA" id="ARBA00023242"/>
    </source>
</evidence>
<dbReference type="KEGG" id="bnn:FOA43_000288"/>
<dbReference type="SUPFAM" id="SSF63737">
    <property type="entry name" value="Leukotriene A4 hydrolase N-terminal domain"/>
    <property type="match status" value="1"/>
</dbReference>
<proteinExistence type="inferred from homology"/>
<feature type="region of interest" description="Disordered" evidence="9">
    <location>
        <begin position="178"/>
        <end position="202"/>
    </location>
</feature>
<dbReference type="InterPro" id="IPR027268">
    <property type="entry name" value="Peptidase_M4/M1_CTD_sf"/>
</dbReference>
<evidence type="ECO:0000256" key="5">
    <source>
        <dbReference type="ARBA" id="ARBA00023163"/>
    </source>
</evidence>
<evidence type="ECO:0000256" key="3">
    <source>
        <dbReference type="ARBA" id="ARBA00017363"/>
    </source>
</evidence>
<organism evidence="12 13">
    <name type="scientific">Eeniella nana</name>
    <name type="common">Yeast</name>
    <name type="synonym">Brettanomyces nanus</name>
    <dbReference type="NCBI Taxonomy" id="13502"/>
    <lineage>
        <taxon>Eukaryota</taxon>
        <taxon>Fungi</taxon>
        <taxon>Dikarya</taxon>
        <taxon>Ascomycota</taxon>
        <taxon>Saccharomycotina</taxon>
        <taxon>Pichiomycetes</taxon>
        <taxon>Pichiales</taxon>
        <taxon>Pichiaceae</taxon>
        <taxon>Brettanomyces</taxon>
    </lineage>
</organism>
<dbReference type="Pfam" id="PF25316">
    <property type="entry name" value="TAF2_3rd"/>
    <property type="match status" value="1"/>
</dbReference>
<comment type="similarity">
    <text evidence="2">Belongs to the TAF2 family.</text>
</comment>
<keyword evidence="5" id="KW-0804">Transcription</keyword>
<dbReference type="EMBL" id="CP064812">
    <property type="protein sequence ID" value="QPG72984.1"/>
    <property type="molecule type" value="Genomic_DNA"/>
</dbReference>
<evidence type="ECO:0000313" key="13">
    <source>
        <dbReference type="Proteomes" id="UP000662931"/>
    </source>
</evidence>
<name>A0A875S0K3_EENNA</name>
<feature type="compositionally biased region" description="Low complexity" evidence="9">
    <location>
        <begin position="178"/>
        <end position="189"/>
    </location>
</feature>
<comment type="subcellular location">
    <subcellularLocation>
        <location evidence="1">Nucleus</location>
    </subcellularLocation>
</comment>
<dbReference type="RefSeq" id="XP_038776549.1">
    <property type="nucleotide sequence ID" value="XM_038920621.1"/>
</dbReference>
<protein>
    <recommendedName>
        <fullName evidence="3">Transcription initiation factor TFIID subunit 2</fullName>
    </recommendedName>
    <alternativeName>
        <fullName evidence="8">TBP-associated factor 2</fullName>
    </alternativeName>
</protein>
<gene>
    <name evidence="12" type="ORF">FOA43_000288</name>
</gene>